<dbReference type="InterPro" id="IPR013656">
    <property type="entry name" value="PAS_4"/>
</dbReference>
<dbReference type="Pfam" id="PF00512">
    <property type="entry name" value="HisKA"/>
    <property type="match status" value="1"/>
</dbReference>
<dbReference type="PANTHER" id="PTHR43711:SF26">
    <property type="entry name" value="SENSOR HISTIDINE KINASE RCSC"/>
    <property type="match status" value="1"/>
</dbReference>
<evidence type="ECO:0000256" key="2">
    <source>
        <dbReference type="ARBA" id="ARBA00012438"/>
    </source>
</evidence>
<evidence type="ECO:0000256" key="3">
    <source>
        <dbReference type="ARBA" id="ARBA00022553"/>
    </source>
</evidence>
<dbReference type="PROSITE" id="PS50113">
    <property type="entry name" value="PAC"/>
    <property type="match status" value="1"/>
</dbReference>
<dbReference type="EC" id="2.7.13.3" evidence="2"/>
<keyword evidence="11" id="KW-1185">Reference proteome</keyword>
<dbReference type="InterPro" id="IPR036890">
    <property type="entry name" value="HATPase_C_sf"/>
</dbReference>
<dbReference type="InterPro" id="IPR000700">
    <property type="entry name" value="PAS-assoc_C"/>
</dbReference>
<dbReference type="InterPro" id="IPR000014">
    <property type="entry name" value="PAS"/>
</dbReference>
<proteinExistence type="predicted"/>
<dbReference type="PROSITE" id="PS50112">
    <property type="entry name" value="PAS"/>
    <property type="match status" value="2"/>
</dbReference>
<evidence type="ECO:0000313" key="10">
    <source>
        <dbReference type="EMBL" id="MCO5976369.1"/>
    </source>
</evidence>
<dbReference type="PRINTS" id="PR00344">
    <property type="entry name" value="BCTRLSENSOR"/>
</dbReference>
<comment type="catalytic activity">
    <reaction evidence="1">
        <text>ATP + protein L-histidine = ADP + protein N-phospho-L-histidine.</text>
        <dbReference type="EC" id="2.7.13.3"/>
    </reaction>
</comment>
<dbReference type="PANTHER" id="PTHR43711">
    <property type="entry name" value="TWO-COMPONENT HISTIDINE KINASE"/>
    <property type="match status" value="1"/>
</dbReference>
<dbReference type="InterPro" id="IPR035965">
    <property type="entry name" value="PAS-like_dom_sf"/>
</dbReference>
<gene>
    <name evidence="10" type="ORF">M0L44_06505</name>
</gene>
<dbReference type="PROSITE" id="PS50109">
    <property type="entry name" value="HIS_KIN"/>
    <property type="match status" value="1"/>
</dbReference>
<feature type="domain" description="PAC" evidence="9">
    <location>
        <begin position="188"/>
        <end position="242"/>
    </location>
</feature>
<evidence type="ECO:0000259" key="8">
    <source>
        <dbReference type="PROSITE" id="PS50112"/>
    </source>
</evidence>
<dbReference type="EMBL" id="JAMXMC010000003">
    <property type="protein sequence ID" value="MCO5976369.1"/>
    <property type="molecule type" value="Genomic_DNA"/>
</dbReference>
<keyword evidence="4" id="KW-0808">Transferase</keyword>
<dbReference type="NCBIfam" id="TIGR00229">
    <property type="entry name" value="sensory_box"/>
    <property type="match status" value="2"/>
</dbReference>
<dbReference type="CDD" id="cd00082">
    <property type="entry name" value="HisKA"/>
    <property type="match status" value="1"/>
</dbReference>
<reference evidence="10 11" key="1">
    <citation type="submission" date="2022-06" db="EMBL/GenBank/DDBJ databases">
        <title>Ideonella sp. NS12-5 Genome sequencing and assembly.</title>
        <authorList>
            <person name="Jung Y."/>
        </authorList>
    </citation>
    <scope>NUCLEOTIDE SEQUENCE [LARGE SCALE GENOMIC DNA]</scope>
    <source>
        <strain evidence="10 11">NS12-5</strain>
    </source>
</reference>
<dbReference type="InterPro" id="IPR013655">
    <property type="entry name" value="PAS_fold_3"/>
</dbReference>
<evidence type="ECO:0000256" key="4">
    <source>
        <dbReference type="ARBA" id="ARBA00022679"/>
    </source>
</evidence>
<dbReference type="Gene3D" id="3.30.450.20">
    <property type="entry name" value="PAS domain"/>
    <property type="match status" value="4"/>
</dbReference>
<dbReference type="InterPro" id="IPR001610">
    <property type="entry name" value="PAC"/>
</dbReference>
<name>A0ABT1BKF2_9BURK</name>
<dbReference type="Pfam" id="PF02518">
    <property type="entry name" value="HATPase_c"/>
    <property type="match status" value="1"/>
</dbReference>
<dbReference type="Pfam" id="PF08447">
    <property type="entry name" value="PAS_3"/>
    <property type="match status" value="1"/>
</dbReference>
<evidence type="ECO:0000259" key="7">
    <source>
        <dbReference type="PROSITE" id="PS50109"/>
    </source>
</evidence>
<dbReference type="InterPro" id="IPR036097">
    <property type="entry name" value="HisK_dim/P_sf"/>
</dbReference>
<feature type="domain" description="Histidine kinase" evidence="7">
    <location>
        <begin position="630"/>
        <end position="846"/>
    </location>
</feature>
<dbReference type="SUPFAM" id="SSF47384">
    <property type="entry name" value="Homodimeric domain of signal transducing histidine kinase"/>
    <property type="match status" value="1"/>
</dbReference>
<evidence type="ECO:0000256" key="1">
    <source>
        <dbReference type="ARBA" id="ARBA00000085"/>
    </source>
</evidence>
<accession>A0ABT1BKF2</accession>
<comment type="caution">
    <text evidence="10">The sequence shown here is derived from an EMBL/GenBank/DDBJ whole genome shotgun (WGS) entry which is preliminary data.</text>
</comment>
<protein>
    <recommendedName>
        <fullName evidence="2">histidine kinase</fullName>
        <ecNumber evidence="2">2.7.13.3</ecNumber>
    </recommendedName>
</protein>
<dbReference type="SUPFAM" id="SSF55785">
    <property type="entry name" value="PYP-like sensor domain (PAS domain)"/>
    <property type="match status" value="4"/>
</dbReference>
<dbReference type="Gene3D" id="3.30.565.10">
    <property type="entry name" value="Histidine kinase-like ATPase, C-terminal domain"/>
    <property type="match status" value="1"/>
</dbReference>
<dbReference type="SMART" id="SM00091">
    <property type="entry name" value="PAS"/>
    <property type="match status" value="3"/>
</dbReference>
<dbReference type="InterPro" id="IPR005467">
    <property type="entry name" value="His_kinase_dom"/>
</dbReference>
<evidence type="ECO:0000313" key="11">
    <source>
        <dbReference type="Proteomes" id="UP001204851"/>
    </source>
</evidence>
<sequence>MTHDHRDSDAGFPTQALVDALDSAISLLALSELSPQRIPSLVKHLQSLGHWLAQHGGAAWEQAGRTLASRSPGLLEGESQAVRSVLLDELGQWRRRLQEPDAPPNHPADERKRLAAVPAQAERLALDEHAILSVTDRQGVITDVNERFCLISGYRREELIGSTHGLLRSGRHPDSVYREMWGTITRGTVWQGVLCNRSKDGNYYWVQSTIVPIRGDQGEITEFVSIRTDITALKEIEERLRLLERATHGSRTGILIVDRCHPDMPVVWANHAAARLAGVPPTQLLGTPCQAGVPQDDPELGTLCAHIGTHEASEGPVHIRIRPDQVIELRCSPIHDSEGIHTHGLVLMEDVTVAERQSQALAQAQARLLQAQHTAQLAHWVYDAHCQQLTGSDLLNDLLGVEDRARSRAALPVLFGNVVPEDRVAVLRALATLRRSASTQLSVQFQHPQRGIRHLAITGTLESLPGQPRRWIGTVQDVSRLRQAEERAQKLTQVFDHTDQCICITETDGRLRHANRAARQLLGLSATRHSEQRLHDLVLPSDREEALWQIQQLSRQGGRWSGLLRLELADGRLLSVRHETGVIIGRPGHARYFYHLFQDCAKDLRHHEELLEAKLSAERANEAKTAFLSRMSHELRTPLNAILGFAQLMELDRPADTRHASYVHEILRAGRHLLTLINDVLDLSAIESGRVAVDCRPLAMDELLSECASLMKPLADAREIRLSTRVDPAVMVLADRIRLKQVLLNLMSNAVKYNRDAGQVWVTVQTASARVHVTVSDTGPGIPPEYRARLFQPFSRLRLEKQTVEGHGMGLAVSQRLVEAMQGQIGLTDTPPGQGCEFWIDLPPPPCPD</sequence>
<keyword evidence="5" id="KW-0418">Kinase</keyword>
<dbReference type="Gene3D" id="1.10.287.130">
    <property type="match status" value="1"/>
</dbReference>
<dbReference type="SMART" id="SM00387">
    <property type="entry name" value="HATPase_c"/>
    <property type="match status" value="1"/>
</dbReference>
<dbReference type="InterPro" id="IPR004358">
    <property type="entry name" value="Sig_transdc_His_kin-like_C"/>
</dbReference>
<organism evidence="10 11">
    <name type="scientific">Ideonella oryzae</name>
    <dbReference type="NCBI Taxonomy" id="2937441"/>
    <lineage>
        <taxon>Bacteria</taxon>
        <taxon>Pseudomonadati</taxon>
        <taxon>Pseudomonadota</taxon>
        <taxon>Betaproteobacteria</taxon>
        <taxon>Burkholderiales</taxon>
        <taxon>Sphaerotilaceae</taxon>
        <taxon>Ideonella</taxon>
    </lineage>
</organism>
<feature type="domain" description="PAS" evidence="8">
    <location>
        <begin position="134"/>
        <end position="175"/>
    </location>
</feature>
<evidence type="ECO:0000259" key="9">
    <source>
        <dbReference type="PROSITE" id="PS50113"/>
    </source>
</evidence>
<dbReference type="InterPro" id="IPR003661">
    <property type="entry name" value="HisK_dim/P_dom"/>
</dbReference>
<dbReference type="SMART" id="SM00086">
    <property type="entry name" value="PAC"/>
    <property type="match status" value="2"/>
</dbReference>
<evidence type="ECO:0000256" key="5">
    <source>
        <dbReference type="ARBA" id="ARBA00022777"/>
    </source>
</evidence>
<keyword evidence="3" id="KW-0597">Phosphoprotein</keyword>
<dbReference type="CDD" id="cd00130">
    <property type="entry name" value="PAS"/>
    <property type="match status" value="3"/>
</dbReference>
<dbReference type="InterPro" id="IPR003594">
    <property type="entry name" value="HATPase_dom"/>
</dbReference>
<dbReference type="Pfam" id="PF08448">
    <property type="entry name" value="PAS_4"/>
    <property type="match status" value="1"/>
</dbReference>
<keyword evidence="6" id="KW-0902">Two-component regulatory system</keyword>
<feature type="domain" description="PAS" evidence="8">
    <location>
        <begin position="487"/>
        <end position="557"/>
    </location>
</feature>
<dbReference type="Proteomes" id="UP001204851">
    <property type="component" value="Unassembled WGS sequence"/>
</dbReference>
<evidence type="ECO:0000256" key="6">
    <source>
        <dbReference type="ARBA" id="ARBA00023012"/>
    </source>
</evidence>
<dbReference type="Pfam" id="PF13426">
    <property type="entry name" value="PAS_9"/>
    <property type="match status" value="1"/>
</dbReference>
<dbReference type="SMART" id="SM00388">
    <property type="entry name" value="HisKA"/>
    <property type="match status" value="1"/>
</dbReference>
<dbReference type="RefSeq" id="WP_252768838.1">
    <property type="nucleotide sequence ID" value="NZ_JAMXMC010000003.1"/>
</dbReference>
<dbReference type="InterPro" id="IPR050736">
    <property type="entry name" value="Sensor_HK_Regulatory"/>
</dbReference>
<dbReference type="SUPFAM" id="SSF55874">
    <property type="entry name" value="ATPase domain of HSP90 chaperone/DNA topoisomerase II/histidine kinase"/>
    <property type="match status" value="1"/>
</dbReference>